<gene>
    <name evidence="2" type="ORF">LVIROSA_LOCUS22761</name>
</gene>
<keyword evidence="1" id="KW-0472">Membrane</keyword>
<proteinExistence type="predicted"/>
<dbReference type="EMBL" id="CAKMRJ010004445">
    <property type="protein sequence ID" value="CAH1436387.1"/>
    <property type="molecule type" value="Genomic_DNA"/>
</dbReference>
<accession>A0AAU9NET6</accession>
<keyword evidence="1" id="KW-1133">Transmembrane helix</keyword>
<protein>
    <submittedName>
        <fullName evidence="2">Uncharacterized protein</fullName>
    </submittedName>
</protein>
<keyword evidence="3" id="KW-1185">Reference proteome</keyword>
<evidence type="ECO:0000313" key="2">
    <source>
        <dbReference type="EMBL" id="CAH1436387.1"/>
    </source>
</evidence>
<feature type="transmembrane region" description="Helical" evidence="1">
    <location>
        <begin position="12"/>
        <end position="34"/>
    </location>
</feature>
<evidence type="ECO:0000313" key="3">
    <source>
        <dbReference type="Proteomes" id="UP001157418"/>
    </source>
</evidence>
<evidence type="ECO:0000256" key="1">
    <source>
        <dbReference type="SAM" id="Phobius"/>
    </source>
</evidence>
<dbReference type="Proteomes" id="UP001157418">
    <property type="component" value="Unassembled WGS sequence"/>
</dbReference>
<sequence length="139" mass="16370">MQFWSPKCNLSVNYLDILLAVYELPVYLASYLLSSTQKMELIRRFPLKCQLLLNWQPFRVLLLSFIVLITLLFIESYVVTNTHKMEQANRIHNALNTITTSLISIFWKNVQIWTSRKVAKSHFILSKIPVFTCKKKECK</sequence>
<organism evidence="2 3">
    <name type="scientific">Lactuca virosa</name>
    <dbReference type="NCBI Taxonomy" id="75947"/>
    <lineage>
        <taxon>Eukaryota</taxon>
        <taxon>Viridiplantae</taxon>
        <taxon>Streptophyta</taxon>
        <taxon>Embryophyta</taxon>
        <taxon>Tracheophyta</taxon>
        <taxon>Spermatophyta</taxon>
        <taxon>Magnoliopsida</taxon>
        <taxon>eudicotyledons</taxon>
        <taxon>Gunneridae</taxon>
        <taxon>Pentapetalae</taxon>
        <taxon>asterids</taxon>
        <taxon>campanulids</taxon>
        <taxon>Asterales</taxon>
        <taxon>Asteraceae</taxon>
        <taxon>Cichorioideae</taxon>
        <taxon>Cichorieae</taxon>
        <taxon>Lactucinae</taxon>
        <taxon>Lactuca</taxon>
    </lineage>
</organism>
<keyword evidence="1" id="KW-0812">Transmembrane</keyword>
<reference evidence="2 3" key="1">
    <citation type="submission" date="2022-01" db="EMBL/GenBank/DDBJ databases">
        <authorList>
            <person name="Xiong W."/>
            <person name="Schranz E."/>
        </authorList>
    </citation>
    <scope>NUCLEOTIDE SEQUENCE [LARGE SCALE GENOMIC DNA]</scope>
</reference>
<name>A0AAU9NET6_9ASTR</name>
<comment type="caution">
    <text evidence="2">The sequence shown here is derived from an EMBL/GenBank/DDBJ whole genome shotgun (WGS) entry which is preliminary data.</text>
</comment>
<dbReference type="AlphaFoldDB" id="A0AAU9NET6"/>
<feature type="transmembrane region" description="Helical" evidence="1">
    <location>
        <begin position="60"/>
        <end position="79"/>
    </location>
</feature>